<dbReference type="Proteomes" id="UP000298061">
    <property type="component" value="Unassembled WGS sequence"/>
</dbReference>
<evidence type="ECO:0000313" key="1">
    <source>
        <dbReference type="EMBL" id="TFY74172.1"/>
    </source>
</evidence>
<dbReference type="PANTHER" id="PTHR14024">
    <property type="entry name" value="PERILIPIN"/>
    <property type="match status" value="1"/>
</dbReference>
<reference evidence="1 2" key="1">
    <citation type="submission" date="2019-02" db="EMBL/GenBank/DDBJ databases">
        <title>Genome sequencing of the rare red list fungi Hericium alpestre (H. flagellum).</title>
        <authorList>
            <person name="Buettner E."/>
            <person name="Kellner H."/>
        </authorList>
    </citation>
    <scope>NUCLEOTIDE SEQUENCE [LARGE SCALE GENOMIC DNA]</scope>
    <source>
        <strain evidence="1 2">DSM 108284</strain>
    </source>
</reference>
<protein>
    <recommendedName>
        <fullName evidence="3">Lipid droplet-associated perilipin protein</fullName>
    </recommendedName>
</protein>
<keyword evidence="2" id="KW-1185">Reference proteome</keyword>
<comment type="caution">
    <text evidence="1">The sequence shown here is derived from an EMBL/GenBank/DDBJ whole genome shotgun (WGS) entry which is preliminary data.</text>
</comment>
<accession>A0A4Y9ZHR3</accession>
<proteinExistence type="predicted"/>
<gene>
    <name evidence="1" type="ORF">EWM64_g9840</name>
</gene>
<name>A0A4Y9ZHR3_9AGAM</name>
<dbReference type="STRING" id="135208.A0A4Y9ZHR3"/>
<dbReference type="AlphaFoldDB" id="A0A4Y9ZHR3"/>
<sequence>MSTETQTAPAAPELTVLNRVASIPLINDSLAAVHNSLSSNAYTRSAYTTGQALSATALGYTQPIATRLAPLIERADGLANKAVDAVESRYPYPFKTPTDEIIHDLKSRSDHAKDVANKTIDDRVRTPAYTVVQGIDQRFTPLVDYFEVVMARLHKYEEGSAPSTPSVNGDAKFQYQRAFALSKDLKDTLYVFSNDQLNQLQSQNALVQRATETAHHIAELASSSIVAAQARAHSLSDVMASTAALPAHLQSSFKPVQEGISSTITDLTEVLKSDLPLNDKVGKLGTTVQERVKPVLEAASARVQETIKAVTAAGKKEAEKENAAVVNGNGSAH</sequence>
<evidence type="ECO:0000313" key="2">
    <source>
        <dbReference type="Proteomes" id="UP000298061"/>
    </source>
</evidence>
<dbReference type="OrthoDB" id="376826at2759"/>
<dbReference type="PANTHER" id="PTHR14024:SF49">
    <property type="entry name" value="LIPID STORAGE DROPLETS SURFACE-BINDING PROTEIN 1"/>
    <property type="match status" value="1"/>
</dbReference>
<organism evidence="1 2">
    <name type="scientific">Hericium alpestre</name>
    <dbReference type="NCBI Taxonomy" id="135208"/>
    <lineage>
        <taxon>Eukaryota</taxon>
        <taxon>Fungi</taxon>
        <taxon>Dikarya</taxon>
        <taxon>Basidiomycota</taxon>
        <taxon>Agaricomycotina</taxon>
        <taxon>Agaricomycetes</taxon>
        <taxon>Russulales</taxon>
        <taxon>Hericiaceae</taxon>
        <taxon>Hericium</taxon>
    </lineage>
</organism>
<dbReference type="EMBL" id="SFCI01002250">
    <property type="protein sequence ID" value="TFY74172.1"/>
    <property type="molecule type" value="Genomic_DNA"/>
</dbReference>
<evidence type="ECO:0008006" key="3">
    <source>
        <dbReference type="Google" id="ProtNLM"/>
    </source>
</evidence>